<dbReference type="AlphaFoldDB" id="I0K6N0"/>
<dbReference type="Proteomes" id="UP000011058">
    <property type="component" value="Chromosome"/>
</dbReference>
<organism evidence="1 2">
    <name type="scientific">Fibrella aestuarina BUZ 2</name>
    <dbReference type="NCBI Taxonomy" id="1166018"/>
    <lineage>
        <taxon>Bacteria</taxon>
        <taxon>Pseudomonadati</taxon>
        <taxon>Bacteroidota</taxon>
        <taxon>Cytophagia</taxon>
        <taxon>Cytophagales</taxon>
        <taxon>Spirosomataceae</taxon>
        <taxon>Fibrella</taxon>
    </lineage>
</organism>
<protein>
    <submittedName>
        <fullName evidence="1">Uncharacterized protein</fullName>
    </submittedName>
</protein>
<proteinExistence type="predicted"/>
<evidence type="ECO:0000313" key="2">
    <source>
        <dbReference type="Proteomes" id="UP000011058"/>
    </source>
</evidence>
<name>I0K6N0_9BACT</name>
<keyword evidence="2" id="KW-1185">Reference proteome</keyword>
<dbReference type="HOGENOM" id="CLU_3153052_0_0_10"/>
<accession>I0K6N0</accession>
<sequence>MFELMPQNKPIAPPSELTVLRYVPEFRQVRCALLRPGTLRRRAQDRGN</sequence>
<reference evidence="1 2" key="1">
    <citation type="journal article" date="2012" name="J. Bacteriol.">
        <title>Genome Sequence of Fibrella aestuarina BUZ 2T, a Filamentous Marine Bacterium.</title>
        <authorList>
            <person name="Filippini M."/>
            <person name="Qi W."/>
            <person name="Blom J."/>
            <person name="Goesmann A."/>
            <person name="Smits T.H."/>
            <person name="Bagheri H.C."/>
        </authorList>
    </citation>
    <scope>NUCLEOTIDE SEQUENCE [LARGE SCALE GENOMIC DNA]</scope>
    <source>
        <strain evidence="2">BUZ 2T</strain>
    </source>
</reference>
<dbReference type="KEGG" id="fae:FAES_1773"/>
<dbReference type="STRING" id="1166018.FAES_1773"/>
<dbReference type="EMBL" id="HE796683">
    <property type="protein sequence ID" value="CCG99783.1"/>
    <property type="molecule type" value="Genomic_DNA"/>
</dbReference>
<gene>
    <name evidence="1" type="ORF">FAES_1773</name>
</gene>
<evidence type="ECO:0000313" key="1">
    <source>
        <dbReference type="EMBL" id="CCG99783.1"/>
    </source>
</evidence>